<feature type="non-terminal residue" evidence="1">
    <location>
        <position position="69"/>
    </location>
</feature>
<dbReference type="EMBL" id="ML975522">
    <property type="protein sequence ID" value="KAF1828600.1"/>
    <property type="molecule type" value="Genomic_DNA"/>
</dbReference>
<keyword evidence="2" id="KW-1185">Reference proteome</keyword>
<dbReference type="AlphaFoldDB" id="A0A6A5JYL4"/>
<name>A0A6A5JYL4_9PLEO</name>
<gene>
    <name evidence="1" type="ORF">BDW02DRAFT_574743</name>
</gene>
<accession>A0A6A5JYL4</accession>
<evidence type="ECO:0000313" key="1">
    <source>
        <dbReference type="EMBL" id="KAF1828600.1"/>
    </source>
</evidence>
<sequence length="69" mass="8417">MTSNYTHSHVPRQYVETIYSPTSPNQTFPQKRDQDKIEFWFWGLYLIGPMARRLLLTTRSWEFNYNLLM</sequence>
<reference evidence="1" key="1">
    <citation type="submission" date="2020-01" db="EMBL/GenBank/DDBJ databases">
        <authorList>
            <consortium name="DOE Joint Genome Institute"/>
            <person name="Haridas S."/>
            <person name="Albert R."/>
            <person name="Binder M."/>
            <person name="Bloem J."/>
            <person name="Labutti K."/>
            <person name="Salamov A."/>
            <person name="Andreopoulos B."/>
            <person name="Baker S.E."/>
            <person name="Barry K."/>
            <person name="Bills G."/>
            <person name="Bluhm B.H."/>
            <person name="Cannon C."/>
            <person name="Castanera R."/>
            <person name="Culley D.E."/>
            <person name="Daum C."/>
            <person name="Ezra D."/>
            <person name="Gonzalez J.B."/>
            <person name="Henrissat B."/>
            <person name="Kuo A."/>
            <person name="Liang C."/>
            <person name="Lipzen A."/>
            <person name="Lutzoni F."/>
            <person name="Magnuson J."/>
            <person name="Mondo S."/>
            <person name="Nolan M."/>
            <person name="Ohm R."/>
            <person name="Pangilinan J."/>
            <person name="Park H.-J."/>
            <person name="Ramirez L."/>
            <person name="Alfaro M."/>
            <person name="Sun H."/>
            <person name="Tritt A."/>
            <person name="Yoshinaga Y."/>
            <person name="Zwiers L.-H."/>
            <person name="Turgeon B.G."/>
            <person name="Goodwin S.B."/>
            <person name="Spatafora J.W."/>
            <person name="Crous P.W."/>
            <person name="Grigoriev I.V."/>
        </authorList>
    </citation>
    <scope>NUCLEOTIDE SEQUENCE</scope>
    <source>
        <strain evidence="1">P77</strain>
    </source>
</reference>
<evidence type="ECO:0000313" key="2">
    <source>
        <dbReference type="Proteomes" id="UP000800040"/>
    </source>
</evidence>
<organism evidence="1 2">
    <name type="scientific">Decorospora gaudefroyi</name>
    <dbReference type="NCBI Taxonomy" id="184978"/>
    <lineage>
        <taxon>Eukaryota</taxon>
        <taxon>Fungi</taxon>
        <taxon>Dikarya</taxon>
        <taxon>Ascomycota</taxon>
        <taxon>Pezizomycotina</taxon>
        <taxon>Dothideomycetes</taxon>
        <taxon>Pleosporomycetidae</taxon>
        <taxon>Pleosporales</taxon>
        <taxon>Pleosporineae</taxon>
        <taxon>Pleosporaceae</taxon>
        <taxon>Decorospora</taxon>
    </lineage>
</organism>
<proteinExistence type="predicted"/>
<protein>
    <submittedName>
        <fullName evidence="1">Uncharacterized protein</fullName>
    </submittedName>
</protein>
<dbReference type="Proteomes" id="UP000800040">
    <property type="component" value="Unassembled WGS sequence"/>
</dbReference>